<evidence type="ECO:0000259" key="5">
    <source>
        <dbReference type="Pfam" id="PF00884"/>
    </source>
</evidence>
<protein>
    <submittedName>
        <fullName evidence="6">Arylsulfatase</fullName>
        <ecNumber evidence="6">3.1.6.1</ecNumber>
    </submittedName>
</protein>
<dbReference type="InterPro" id="IPR017850">
    <property type="entry name" value="Alkaline_phosphatase_core_sf"/>
</dbReference>
<reference evidence="6" key="1">
    <citation type="submission" date="2024-07" db="EMBL/GenBank/DDBJ databases">
        <authorList>
            <person name="Li J."/>
            <person name="Wei H."/>
            <person name="Ma J."/>
        </authorList>
    </citation>
    <scope>NUCLEOTIDE SEQUENCE</scope>
    <source>
        <strain evidence="6">AMU7</strain>
    </source>
</reference>
<dbReference type="Pfam" id="PF00884">
    <property type="entry name" value="Sulfatase"/>
    <property type="match status" value="1"/>
</dbReference>
<dbReference type="GO" id="GO:0046872">
    <property type="term" value="F:metal ion binding"/>
    <property type="evidence" value="ECO:0007669"/>
    <property type="project" value="UniProtKB-KW"/>
</dbReference>
<gene>
    <name evidence="6" type="ORF">ABQM86_09085</name>
</gene>
<dbReference type="RefSeq" id="WP_369746427.1">
    <property type="nucleotide sequence ID" value="NZ_CP165735.1"/>
</dbReference>
<dbReference type="GO" id="GO:0004065">
    <property type="term" value="F:arylsulfatase activity"/>
    <property type="evidence" value="ECO:0007669"/>
    <property type="project" value="UniProtKB-EC"/>
</dbReference>
<keyword evidence="4" id="KW-0106">Calcium</keyword>
<dbReference type="Gene3D" id="3.40.720.10">
    <property type="entry name" value="Alkaline Phosphatase, subunit A"/>
    <property type="match status" value="1"/>
</dbReference>
<dbReference type="InterPro" id="IPR000917">
    <property type="entry name" value="Sulfatase_N"/>
</dbReference>
<dbReference type="InterPro" id="IPR050738">
    <property type="entry name" value="Sulfatase"/>
</dbReference>
<accession>A0AB39YTR1</accession>
<keyword evidence="2" id="KW-0479">Metal-binding</keyword>
<dbReference type="SUPFAM" id="SSF53649">
    <property type="entry name" value="Alkaline phosphatase-like"/>
    <property type="match status" value="1"/>
</dbReference>
<name>A0AB39YTR1_9MICC</name>
<keyword evidence="3 6" id="KW-0378">Hydrolase</keyword>
<evidence type="ECO:0000256" key="2">
    <source>
        <dbReference type="ARBA" id="ARBA00022723"/>
    </source>
</evidence>
<feature type="domain" description="Sulfatase N-terminal" evidence="5">
    <location>
        <begin position="4"/>
        <end position="364"/>
    </location>
</feature>
<dbReference type="AlphaFoldDB" id="A0AB39YTR1"/>
<evidence type="ECO:0000256" key="3">
    <source>
        <dbReference type="ARBA" id="ARBA00022801"/>
    </source>
</evidence>
<evidence type="ECO:0000313" key="6">
    <source>
        <dbReference type="EMBL" id="XDV73293.1"/>
    </source>
</evidence>
<dbReference type="EMBL" id="CP165735">
    <property type="protein sequence ID" value="XDV73293.1"/>
    <property type="molecule type" value="Genomic_DNA"/>
</dbReference>
<dbReference type="PANTHER" id="PTHR42693:SF33">
    <property type="entry name" value="ARYLSULFATASE"/>
    <property type="match status" value="1"/>
</dbReference>
<comment type="similarity">
    <text evidence="1">Belongs to the sulfatase family.</text>
</comment>
<sequence length="495" mass="56252">MNRPNVILICVDEWRGDCLSSDGHPYVETPHLDELARSGVRFSKGYSATPSCVPARAALFTGQSQERHGRVGYNDGVPFHAVHPVTVQDEFRKGGYHTQAIGKMHVWPERSRLGFDDVVLHDGYLHHARREHQQHFAMFDDYVPWLRRQPGMSPDAEYFDHGVNCNSVVARPWDKAENLHPTHWIGTQAIEWMHRRDPVKPFFLYLSFHRPHPPYDPPSWAFEQYLGLPGYEAVVGNWEHHWDGNRRDGDYQASYGRMPDHVVHRARAGYYGLMAQIDLQINRIKESLADFGLDDNTVIAFTSDHGEMMGDHHMFRKAVPYEGSARIPFIIANSPAAQDAARGTVVDHVVELRDIMPTLLDLAGLPIPDSVDGKSLAPLVRGENTQSVRDVLHGEHVYWGQNLHWLTDGHHKYIWGSGRGTEELFNLDADPQERFNLADDPASHAELHRWRDRMVETLRDREEGYVVNGTLVPGVPVVSMLRHAREMAGAALPQG</sequence>
<organism evidence="6">
    <name type="scientific">Paenarthrobacter sp. AMU7</name>
    <dbReference type="NCBI Taxonomy" id="3162492"/>
    <lineage>
        <taxon>Bacteria</taxon>
        <taxon>Bacillati</taxon>
        <taxon>Actinomycetota</taxon>
        <taxon>Actinomycetes</taxon>
        <taxon>Micrococcales</taxon>
        <taxon>Micrococcaceae</taxon>
        <taxon>Paenarthrobacter</taxon>
    </lineage>
</organism>
<evidence type="ECO:0000256" key="4">
    <source>
        <dbReference type="ARBA" id="ARBA00022837"/>
    </source>
</evidence>
<dbReference type="EC" id="3.1.6.1" evidence="6"/>
<proteinExistence type="inferred from homology"/>
<dbReference type="PANTHER" id="PTHR42693">
    <property type="entry name" value="ARYLSULFATASE FAMILY MEMBER"/>
    <property type="match status" value="1"/>
</dbReference>
<dbReference type="NCBIfam" id="NF010322">
    <property type="entry name" value="PRK13759.1"/>
    <property type="match status" value="1"/>
</dbReference>
<evidence type="ECO:0000256" key="1">
    <source>
        <dbReference type="ARBA" id="ARBA00008779"/>
    </source>
</evidence>
<dbReference type="InterPro" id="IPR024607">
    <property type="entry name" value="Sulfatase_CS"/>
</dbReference>
<dbReference type="PROSITE" id="PS00149">
    <property type="entry name" value="SULFATASE_2"/>
    <property type="match status" value="1"/>
</dbReference>